<dbReference type="InterPro" id="IPR002575">
    <property type="entry name" value="Aminoglycoside_PTrfase"/>
</dbReference>
<dbReference type="PANTHER" id="PTHR21310:SF42">
    <property type="entry name" value="BIFUNCTIONAL AAC_APH"/>
    <property type="match status" value="1"/>
</dbReference>
<keyword evidence="2" id="KW-0808">Transferase</keyword>
<protein>
    <submittedName>
        <fullName evidence="2">Aminoglycoside phosphotransferase family protein</fullName>
    </submittedName>
</protein>
<dbReference type="AlphaFoldDB" id="A0A4R0JBF1"/>
<gene>
    <name evidence="2" type="ORF">E0H92_10920</name>
</gene>
<dbReference type="Gene3D" id="3.30.200.20">
    <property type="entry name" value="Phosphorylase Kinase, domain 1"/>
    <property type="match status" value="1"/>
</dbReference>
<comment type="caution">
    <text evidence="2">The sequence shown here is derived from an EMBL/GenBank/DDBJ whole genome shotgun (WGS) entry which is preliminary data.</text>
</comment>
<accession>A0A4R0JBF1</accession>
<dbReference type="GO" id="GO:0016740">
    <property type="term" value="F:transferase activity"/>
    <property type="evidence" value="ECO:0007669"/>
    <property type="project" value="UniProtKB-KW"/>
</dbReference>
<dbReference type="RefSeq" id="WP_131496496.1">
    <property type="nucleotide sequence ID" value="NZ_SJKC01000001.1"/>
</dbReference>
<dbReference type="EMBL" id="SJKC01000001">
    <property type="protein sequence ID" value="TCC42734.1"/>
    <property type="molecule type" value="Genomic_DNA"/>
</dbReference>
<dbReference type="Gene3D" id="3.90.1200.10">
    <property type="match status" value="1"/>
</dbReference>
<name>A0A4R0JBF1_9ACTN</name>
<dbReference type="SUPFAM" id="SSF56112">
    <property type="entry name" value="Protein kinase-like (PK-like)"/>
    <property type="match status" value="1"/>
</dbReference>
<dbReference type="Proteomes" id="UP000294225">
    <property type="component" value="Unassembled WGS sequence"/>
</dbReference>
<sequence>MHEGQLEVTVELVEGLVKDQFPDWSALAVRAVPSHGTVNAVFRIGDELAARFPIQPGDVAEVQRELEDEADAARRLRAMSPYPTPAPVAIGTPGAGYPLPWAVQTWVDGTIAYDADVAGSTAFAEDLARFVLALRAHPTDGRVFTSSGRGGLLTSQDEWVADCLERSRRMIDVDALTRLWADLRTTPRTEPDRWTHRDLMPGNLLAKDGRLAGVIDVGMFTVSDPAMDLQPAWNLFDPTAREAFRTALGSDDVDWRRGMGWAFAQAIGCLWYYVETNPVMSRTAHHTLTALLKAA</sequence>
<evidence type="ECO:0000313" key="3">
    <source>
        <dbReference type="Proteomes" id="UP000294225"/>
    </source>
</evidence>
<evidence type="ECO:0000313" key="2">
    <source>
        <dbReference type="EMBL" id="TCC42734.1"/>
    </source>
</evidence>
<dbReference type="InterPro" id="IPR011009">
    <property type="entry name" value="Kinase-like_dom_sf"/>
</dbReference>
<dbReference type="CDD" id="cd05155">
    <property type="entry name" value="APH_ChoK_like_1"/>
    <property type="match status" value="1"/>
</dbReference>
<organism evidence="2 3">
    <name type="scientific">Kribbella speibonae</name>
    <dbReference type="NCBI Taxonomy" id="1572660"/>
    <lineage>
        <taxon>Bacteria</taxon>
        <taxon>Bacillati</taxon>
        <taxon>Actinomycetota</taxon>
        <taxon>Actinomycetes</taxon>
        <taxon>Propionibacteriales</taxon>
        <taxon>Kribbellaceae</taxon>
        <taxon>Kribbella</taxon>
    </lineage>
</organism>
<reference evidence="2 3" key="1">
    <citation type="submission" date="2019-02" db="EMBL/GenBank/DDBJ databases">
        <title>Kribbella capetownensis sp. nov. and Kribbella speibonae sp. nov., isolated from soil.</title>
        <authorList>
            <person name="Curtis S.M."/>
            <person name="Norton I."/>
            <person name="Everest G.J."/>
            <person name="Meyers P.R."/>
        </authorList>
    </citation>
    <scope>NUCLEOTIDE SEQUENCE [LARGE SCALE GENOMIC DNA]</scope>
    <source>
        <strain evidence="2 3">YM55</strain>
    </source>
</reference>
<evidence type="ECO:0000259" key="1">
    <source>
        <dbReference type="Pfam" id="PF01636"/>
    </source>
</evidence>
<dbReference type="InterPro" id="IPR051678">
    <property type="entry name" value="AGP_Transferase"/>
</dbReference>
<proteinExistence type="predicted"/>
<dbReference type="PANTHER" id="PTHR21310">
    <property type="entry name" value="AMINOGLYCOSIDE PHOSPHOTRANSFERASE-RELATED-RELATED"/>
    <property type="match status" value="1"/>
</dbReference>
<feature type="domain" description="Aminoglycoside phosphotransferase" evidence="1">
    <location>
        <begin position="34"/>
        <end position="260"/>
    </location>
</feature>
<dbReference type="Pfam" id="PF01636">
    <property type="entry name" value="APH"/>
    <property type="match status" value="1"/>
</dbReference>